<keyword evidence="4" id="KW-0238">DNA-binding</keyword>
<keyword evidence="3" id="KW-0805">Transcription regulation</keyword>
<accession>A0A0F9P116</accession>
<evidence type="ECO:0000256" key="5">
    <source>
        <dbReference type="ARBA" id="ARBA00023159"/>
    </source>
</evidence>
<proteinExistence type="predicted"/>
<keyword evidence="2" id="KW-0963">Cytoplasm</keyword>
<evidence type="ECO:0000313" key="8">
    <source>
        <dbReference type="EMBL" id="KKN18077.1"/>
    </source>
</evidence>
<dbReference type="InterPro" id="IPR011129">
    <property type="entry name" value="CSD"/>
</dbReference>
<dbReference type="PANTHER" id="PTHR46565:SF5">
    <property type="entry name" value="COLD SHOCK PROTEIN 2-LIKE"/>
    <property type="match status" value="1"/>
</dbReference>
<protein>
    <recommendedName>
        <fullName evidence="7">CSD domain-containing protein</fullName>
    </recommendedName>
</protein>
<keyword evidence="5" id="KW-0010">Activator</keyword>
<evidence type="ECO:0000256" key="1">
    <source>
        <dbReference type="ARBA" id="ARBA00004496"/>
    </source>
</evidence>
<dbReference type="PIRSF" id="PIRSF002599">
    <property type="entry name" value="Cold_shock_A"/>
    <property type="match status" value="1"/>
</dbReference>
<dbReference type="PANTHER" id="PTHR46565">
    <property type="entry name" value="COLD SHOCK DOMAIN PROTEIN 2"/>
    <property type="match status" value="1"/>
</dbReference>
<dbReference type="EMBL" id="LAZR01003461">
    <property type="protein sequence ID" value="KKN18077.1"/>
    <property type="molecule type" value="Genomic_DNA"/>
</dbReference>
<dbReference type="PROSITE" id="PS51857">
    <property type="entry name" value="CSD_2"/>
    <property type="match status" value="1"/>
</dbReference>
<dbReference type="InterPro" id="IPR012156">
    <property type="entry name" value="Cold_shock_CspA"/>
</dbReference>
<organism evidence="8">
    <name type="scientific">marine sediment metagenome</name>
    <dbReference type="NCBI Taxonomy" id="412755"/>
    <lineage>
        <taxon>unclassified sequences</taxon>
        <taxon>metagenomes</taxon>
        <taxon>ecological metagenomes</taxon>
    </lineage>
</organism>
<dbReference type="PRINTS" id="PR00050">
    <property type="entry name" value="COLDSHOCK"/>
</dbReference>
<dbReference type="SUPFAM" id="SSF50249">
    <property type="entry name" value="Nucleic acid-binding proteins"/>
    <property type="match status" value="1"/>
</dbReference>
<comment type="subcellular location">
    <subcellularLocation>
        <location evidence="1">Cytoplasm</location>
    </subcellularLocation>
</comment>
<dbReference type="InterPro" id="IPR002059">
    <property type="entry name" value="CSP_DNA-bd"/>
</dbReference>
<evidence type="ECO:0000256" key="3">
    <source>
        <dbReference type="ARBA" id="ARBA00023015"/>
    </source>
</evidence>
<dbReference type="AlphaFoldDB" id="A0A0F9P116"/>
<gene>
    <name evidence="8" type="ORF">LCGC14_0959360</name>
</gene>
<feature type="domain" description="CSD" evidence="7">
    <location>
        <begin position="6"/>
        <end position="75"/>
    </location>
</feature>
<dbReference type="Pfam" id="PF00313">
    <property type="entry name" value="CSD"/>
    <property type="match status" value="1"/>
</dbReference>
<evidence type="ECO:0000256" key="6">
    <source>
        <dbReference type="ARBA" id="ARBA00023163"/>
    </source>
</evidence>
<evidence type="ECO:0000256" key="2">
    <source>
        <dbReference type="ARBA" id="ARBA00022490"/>
    </source>
</evidence>
<dbReference type="Gene3D" id="2.40.50.140">
    <property type="entry name" value="Nucleic acid-binding proteins"/>
    <property type="match status" value="1"/>
</dbReference>
<keyword evidence="6" id="KW-0804">Transcription</keyword>
<dbReference type="SMART" id="SM00357">
    <property type="entry name" value="CSP"/>
    <property type="match status" value="1"/>
</dbReference>
<dbReference type="GO" id="GO:0005737">
    <property type="term" value="C:cytoplasm"/>
    <property type="evidence" value="ECO:0007669"/>
    <property type="project" value="UniProtKB-SubCell"/>
</dbReference>
<evidence type="ECO:0000259" key="7">
    <source>
        <dbReference type="PROSITE" id="PS51857"/>
    </source>
</evidence>
<dbReference type="InterPro" id="IPR012340">
    <property type="entry name" value="NA-bd_OB-fold"/>
</dbReference>
<evidence type="ECO:0000256" key="4">
    <source>
        <dbReference type="ARBA" id="ARBA00023125"/>
    </source>
</evidence>
<name>A0A0F9P116_9ZZZZ</name>
<sequence length="77" mass="8687">MSDLEVYSGEVVWFHVEYGYGFITWQKDGVDQPDMFAHFSDIVLEGFKLLKAGQQVTFSLGTNNEGRPKATDIRIVG</sequence>
<comment type="caution">
    <text evidence="8">The sequence shown here is derived from an EMBL/GenBank/DDBJ whole genome shotgun (WGS) entry which is preliminary data.</text>
</comment>
<dbReference type="GO" id="GO:0003677">
    <property type="term" value="F:DNA binding"/>
    <property type="evidence" value="ECO:0007669"/>
    <property type="project" value="UniProtKB-KW"/>
</dbReference>
<reference evidence="8" key="1">
    <citation type="journal article" date="2015" name="Nature">
        <title>Complex archaea that bridge the gap between prokaryotes and eukaryotes.</title>
        <authorList>
            <person name="Spang A."/>
            <person name="Saw J.H."/>
            <person name="Jorgensen S.L."/>
            <person name="Zaremba-Niedzwiedzka K."/>
            <person name="Martijn J."/>
            <person name="Lind A.E."/>
            <person name="van Eijk R."/>
            <person name="Schleper C."/>
            <person name="Guy L."/>
            <person name="Ettema T.J."/>
        </authorList>
    </citation>
    <scope>NUCLEOTIDE SEQUENCE</scope>
</reference>